<accession>A0A017SK93</accession>
<evidence type="ECO:0000256" key="1">
    <source>
        <dbReference type="ARBA" id="ARBA00004123"/>
    </source>
</evidence>
<dbReference type="OrthoDB" id="39175at2759"/>
<dbReference type="STRING" id="1388766.A0A017SK93"/>
<evidence type="ECO:0000256" key="3">
    <source>
        <dbReference type="ARBA" id="ARBA00023125"/>
    </source>
</evidence>
<evidence type="ECO:0000259" key="6">
    <source>
        <dbReference type="PROSITE" id="PS50048"/>
    </source>
</evidence>
<dbReference type="AlphaFoldDB" id="A0A017SK93"/>
<evidence type="ECO:0000256" key="2">
    <source>
        <dbReference type="ARBA" id="ARBA00023015"/>
    </source>
</evidence>
<protein>
    <recommendedName>
        <fullName evidence="6">Zn(2)-C6 fungal-type domain-containing protein</fullName>
    </recommendedName>
</protein>
<dbReference type="HOGENOM" id="CLU_026661_1_0_1"/>
<dbReference type="Pfam" id="PF00172">
    <property type="entry name" value="Zn_clus"/>
    <property type="match status" value="1"/>
</dbReference>
<dbReference type="Gene3D" id="4.10.240.10">
    <property type="entry name" value="Zn(2)-C6 fungal-type DNA-binding domain"/>
    <property type="match status" value="1"/>
</dbReference>
<dbReference type="SUPFAM" id="SSF57701">
    <property type="entry name" value="Zn2/Cys6 DNA-binding domain"/>
    <property type="match status" value="1"/>
</dbReference>
<keyword evidence="4" id="KW-0804">Transcription</keyword>
<keyword evidence="5" id="KW-0539">Nucleus</keyword>
<organism evidence="7 8">
    <name type="scientific">Aspergillus ruber (strain CBS 135680)</name>
    <dbReference type="NCBI Taxonomy" id="1388766"/>
    <lineage>
        <taxon>Eukaryota</taxon>
        <taxon>Fungi</taxon>
        <taxon>Dikarya</taxon>
        <taxon>Ascomycota</taxon>
        <taxon>Pezizomycotina</taxon>
        <taxon>Eurotiomycetes</taxon>
        <taxon>Eurotiomycetidae</taxon>
        <taxon>Eurotiales</taxon>
        <taxon>Aspergillaceae</taxon>
        <taxon>Aspergillus</taxon>
        <taxon>Aspergillus subgen. Aspergillus</taxon>
    </lineage>
</organism>
<keyword evidence="3" id="KW-0238">DNA-binding</keyword>
<evidence type="ECO:0000313" key="8">
    <source>
        <dbReference type="Proteomes" id="UP000019804"/>
    </source>
</evidence>
<dbReference type="PANTHER" id="PTHR46910">
    <property type="entry name" value="TRANSCRIPTION FACTOR PDR1"/>
    <property type="match status" value="1"/>
</dbReference>
<dbReference type="GO" id="GO:0008270">
    <property type="term" value="F:zinc ion binding"/>
    <property type="evidence" value="ECO:0007669"/>
    <property type="project" value="InterPro"/>
</dbReference>
<dbReference type="GeneID" id="63694753"/>
<gene>
    <name evidence="7" type="ORF">EURHEDRAFT_384737</name>
</gene>
<dbReference type="EMBL" id="KK088416">
    <property type="protein sequence ID" value="EYE97181.1"/>
    <property type="molecule type" value="Genomic_DNA"/>
</dbReference>
<dbReference type="InterPro" id="IPR036864">
    <property type="entry name" value="Zn2-C6_fun-type_DNA-bd_sf"/>
</dbReference>
<keyword evidence="2" id="KW-0805">Transcription regulation</keyword>
<sequence length="623" mass="69964">MSERPSFRCPKCTSFPTPDHFGHSLIPNCEPMADPLKLSQISCSKCKERKVKCDRIVPKCSRCDVRGVECVYPHRNKRRPVGRPGNDSSIYSTGNTLATILERLQRVENKCVTLPQWQPPGDSSDVSSAKQTISIESLVRPSTATALTSEAVSNPLGSIFPWSLDTPPFQDDFDAVSTLQSAIDEVEKRVHRQAAKSVVRDAIHIPKELARTWVESFFRHMHSDMFVNLIDRKLIELIPELVEMNHVHLDGSITFVYYTVLYFGCSITASTPNSADIQYCKAAYICCLRALPEWQREATGSTTDLIAALSMVMICAESFNFELGWQMYNLACEYAQSLNLQSLDVYGSSSIASEGTSDGDRKSFWELIQIDLFIQLVFDKPPRITATTWKVNMPWLNPDSQPKEKVEATLFLCGSRITLILMRFFSMLEMASDDSRGELMQETEALCQEIQELYTQGRLGKSLVGSAQSEADIWKAIDANLIGYTCIIFMLRKARMHALNSPIPSPVDSDLMDSLIALDAARNIIKTSESLLIRYPWPTSVAALFGAFKIQIAYTILFNAVRRGPDRNAYATDIRMLQSLGESIIKISSAEKEFAPLVHAVQALNTDLKQRYDWNKFSHLRAG</sequence>
<dbReference type="PROSITE" id="PS00463">
    <property type="entry name" value="ZN2_CY6_FUNGAL_1"/>
    <property type="match status" value="1"/>
</dbReference>
<dbReference type="InterPro" id="IPR050987">
    <property type="entry name" value="AtrR-like"/>
</dbReference>
<dbReference type="SMART" id="SM00066">
    <property type="entry name" value="GAL4"/>
    <property type="match status" value="1"/>
</dbReference>
<evidence type="ECO:0000256" key="4">
    <source>
        <dbReference type="ARBA" id="ARBA00023163"/>
    </source>
</evidence>
<comment type="subcellular location">
    <subcellularLocation>
        <location evidence="1">Nucleus</location>
    </subcellularLocation>
</comment>
<reference evidence="8" key="1">
    <citation type="journal article" date="2014" name="Nat. Commun.">
        <title>Genomic adaptations of the halophilic Dead Sea filamentous fungus Eurotium rubrum.</title>
        <authorList>
            <person name="Kis-Papo T."/>
            <person name="Weig A.R."/>
            <person name="Riley R."/>
            <person name="Persoh D."/>
            <person name="Salamov A."/>
            <person name="Sun H."/>
            <person name="Lipzen A."/>
            <person name="Wasser S.P."/>
            <person name="Rambold G."/>
            <person name="Grigoriev I.V."/>
            <person name="Nevo E."/>
        </authorList>
    </citation>
    <scope>NUCLEOTIDE SEQUENCE [LARGE SCALE GENOMIC DNA]</scope>
    <source>
        <strain evidence="8">CBS 135680</strain>
    </source>
</reference>
<feature type="domain" description="Zn(2)-C6 fungal-type" evidence="6">
    <location>
        <begin position="42"/>
        <end position="72"/>
    </location>
</feature>
<dbReference type="CDD" id="cd00067">
    <property type="entry name" value="GAL4"/>
    <property type="match status" value="1"/>
</dbReference>
<dbReference type="GO" id="GO:0005634">
    <property type="term" value="C:nucleus"/>
    <property type="evidence" value="ECO:0007669"/>
    <property type="project" value="UniProtKB-SubCell"/>
</dbReference>
<dbReference type="InterPro" id="IPR001138">
    <property type="entry name" value="Zn2Cys6_DnaBD"/>
</dbReference>
<keyword evidence="8" id="KW-1185">Reference proteome</keyword>
<name>A0A017SK93_ASPRC</name>
<dbReference type="GO" id="GO:0000981">
    <property type="term" value="F:DNA-binding transcription factor activity, RNA polymerase II-specific"/>
    <property type="evidence" value="ECO:0007669"/>
    <property type="project" value="InterPro"/>
</dbReference>
<dbReference type="GO" id="GO:0003677">
    <property type="term" value="F:DNA binding"/>
    <property type="evidence" value="ECO:0007669"/>
    <property type="project" value="UniProtKB-KW"/>
</dbReference>
<dbReference type="CDD" id="cd12148">
    <property type="entry name" value="fungal_TF_MHR"/>
    <property type="match status" value="1"/>
</dbReference>
<evidence type="ECO:0000256" key="5">
    <source>
        <dbReference type="ARBA" id="ARBA00023242"/>
    </source>
</evidence>
<dbReference type="Proteomes" id="UP000019804">
    <property type="component" value="Unassembled WGS sequence"/>
</dbReference>
<evidence type="ECO:0000313" key="7">
    <source>
        <dbReference type="EMBL" id="EYE97181.1"/>
    </source>
</evidence>
<proteinExistence type="predicted"/>
<dbReference type="PANTHER" id="PTHR46910:SF37">
    <property type="entry name" value="ZN(II)2CYS6 TRANSCRIPTION FACTOR (EUROFUNG)"/>
    <property type="match status" value="1"/>
</dbReference>
<dbReference type="PROSITE" id="PS50048">
    <property type="entry name" value="ZN2_CY6_FUNGAL_2"/>
    <property type="match status" value="1"/>
</dbReference>
<dbReference type="RefSeq" id="XP_040640869.1">
    <property type="nucleotide sequence ID" value="XM_040779629.1"/>
</dbReference>